<evidence type="ECO:0000313" key="3">
    <source>
        <dbReference type="Proteomes" id="UP000740883"/>
    </source>
</evidence>
<proteinExistence type="predicted"/>
<evidence type="ECO:0000256" key="1">
    <source>
        <dbReference type="SAM" id="MobiDB-lite"/>
    </source>
</evidence>
<accession>A0A9P6KYD5</accession>
<organism evidence="2 3">
    <name type="scientific">Nosema granulosis</name>
    <dbReference type="NCBI Taxonomy" id="83296"/>
    <lineage>
        <taxon>Eukaryota</taxon>
        <taxon>Fungi</taxon>
        <taxon>Fungi incertae sedis</taxon>
        <taxon>Microsporidia</taxon>
        <taxon>Nosematidae</taxon>
        <taxon>Nosema</taxon>
    </lineage>
</organism>
<reference evidence="2 3" key="1">
    <citation type="journal article" date="2020" name="Genome Biol. Evol.">
        <title>Comparative genomics of strictly vertically transmitted, feminizing microsporidia endosymbionts of amphipod crustaceans.</title>
        <authorList>
            <person name="Cormier A."/>
            <person name="Chebbi M.A."/>
            <person name="Giraud I."/>
            <person name="Wattier R."/>
            <person name="Teixeira M."/>
            <person name="Gilbert C."/>
            <person name="Rigaud T."/>
            <person name="Cordaux R."/>
        </authorList>
    </citation>
    <scope>NUCLEOTIDE SEQUENCE [LARGE SCALE GENOMIC DNA]</scope>
    <source>
        <strain evidence="2 3">Ou3-Ou53</strain>
    </source>
</reference>
<dbReference type="Proteomes" id="UP000740883">
    <property type="component" value="Unassembled WGS sequence"/>
</dbReference>
<keyword evidence="3" id="KW-1185">Reference proteome</keyword>
<feature type="region of interest" description="Disordered" evidence="1">
    <location>
        <begin position="51"/>
        <end position="72"/>
    </location>
</feature>
<feature type="compositionally biased region" description="Basic and acidic residues" evidence="1">
    <location>
        <begin position="54"/>
        <end position="72"/>
    </location>
</feature>
<evidence type="ECO:0000313" key="2">
    <source>
        <dbReference type="EMBL" id="KAF9761640.1"/>
    </source>
</evidence>
<sequence length="105" mass="12726">MDEFKKENCLKEGCLDCSVKELKCNIKDLSEKGETYEVRFFQKVSDYKEDEETPEKIEEEPPKKIQHREKPTIKIDPKNTTKIIYYEPEKKKSRSWFRRYFMCCA</sequence>
<gene>
    <name evidence="2" type="ORF">NGRA_2498</name>
</gene>
<name>A0A9P6KYD5_9MICR</name>
<dbReference type="EMBL" id="SBJO01000286">
    <property type="protein sequence ID" value="KAF9761640.1"/>
    <property type="molecule type" value="Genomic_DNA"/>
</dbReference>
<comment type="caution">
    <text evidence="2">The sequence shown here is derived from an EMBL/GenBank/DDBJ whole genome shotgun (WGS) entry which is preliminary data.</text>
</comment>
<dbReference type="AlphaFoldDB" id="A0A9P6KYD5"/>
<protein>
    <submittedName>
        <fullName evidence="2">Uncharacterized protein</fullName>
    </submittedName>
</protein>